<dbReference type="Gene3D" id="2.160.20.70">
    <property type="match status" value="1"/>
</dbReference>
<accession>A0A6P6YAH6</accession>
<keyword evidence="7" id="KW-1185">Reference proteome</keyword>
<dbReference type="SMART" id="SM00673">
    <property type="entry name" value="CARP"/>
    <property type="match status" value="2"/>
</dbReference>
<dbReference type="InterPro" id="IPR017901">
    <property type="entry name" value="C-CAP_CF_C-like"/>
</dbReference>
<dbReference type="KEGG" id="dpte:113795596"/>
<protein>
    <submittedName>
        <fullName evidence="8">Tubulin-specific chaperone C-like</fullName>
    </submittedName>
</protein>
<proteinExistence type="inferred from homology"/>
<dbReference type="InterPro" id="IPR016098">
    <property type="entry name" value="CAP/MinC_C"/>
</dbReference>
<evidence type="ECO:0000256" key="3">
    <source>
        <dbReference type="ARBA" id="ARBA00022490"/>
    </source>
</evidence>
<sequence length="278" mass="32522">MDRMDIVDHVRREKSRILDELNCDQDDKLTRIDNISKKIDEIKNLVHQYTPTMIAYDIRSCNDIIKELETTLQKYRVPTKPFKFSFDIRKKSGNNNSTKTVDAVDSSSSSSSNPAMIIELDTPGFKNRSNENLILDKPEQTDGKDIVIESLDNCQLRIQGVPSSLRLRNLRNCQIYTGPVRTSTYVEKCSECQFEIIAQQIRIHETKKCDFYLHVTSRIIMENSSDLRFGQYKWLYDQLDNDFKRSNIDPLMNNWKCIDDFDCVHQNQSPNWSFIPME</sequence>
<dbReference type="GO" id="GO:0007023">
    <property type="term" value="P:post-chaperonin tubulin folding pathway"/>
    <property type="evidence" value="ECO:0007669"/>
    <property type="project" value="InterPro"/>
</dbReference>
<dbReference type="GeneID" id="113795596"/>
<dbReference type="InterPro" id="IPR038397">
    <property type="entry name" value="TBCC_N_sf"/>
</dbReference>
<dbReference type="InterPro" id="IPR012945">
    <property type="entry name" value="Tubulin-bd_cofactor_C_dom"/>
</dbReference>
<gene>
    <name evidence="8" type="primary">LOC113795596</name>
</gene>
<dbReference type="PANTHER" id="PTHR15139:SF0">
    <property type="entry name" value="TUBULIN-SPECIFIC CHAPERONE C"/>
    <property type="match status" value="1"/>
</dbReference>
<comment type="subcellular location">
    <subcellularLocation>
        <location evidence="1">Cytoplasm</location>
    </subcellularLocation>
</comment>
<evidence type="ECO:0000313" key="8">
    <source>
        <dbReference type="RefSeq" id="XP_027201594.1"/>
    </source>
</evidence>
<dbReference type="CTD" id="6903"/>
<name>A0A6P6YAH6_DERPT</name>
<dbReference type="InterPro" id="IPR031925">
    <property type="entry name" value="TBCC_N"/>
</dbReference>
<dbReference type="InterPro" id="IPR006599">
    <property type="entry name" value="CARP_motif"/>
</dbReference>
<dbReference type="Gene3D" id="1.20.58.1250">
    <property type="entry name" value="Tubulin Binding Cofactor C, N-terminal domain"/>
    <property type="match status" value="1"/>
</dbReference>
<dbReference type="GO" id="GO:0015631">
    <property type="term" value="F:tubulin binding"/>
    <property type="evidence" value="ECO:0007669"/>
    <property type="project" value="InterPro"/>
</dbReference>
<dbReference type="GO" id="GO:0007021">
    <property type="term" value="P:tubulin complex assembly"/>
    <property type="evidence" value="ECO:0007669"/>
    <property type="project" value="TreeGrafter"/>
</dbReference>
<dbReference type="PROSITE" id="PS51329">
    <property type="entry name" value="C_CAP_COFACTOR_C"/>
    <property type="match status" value="1"/>
</dbReference>
<reference evidence="8" key="1">
    <citation type="submission" date="2025-08" db="UniProtKB">
        <authorList>
            <consortium name="RefSeq"/>
        </authorList>
    </citation>
    <scope>IDENTIFICATION</scope>
    <source>
        <strain evidence="8">Airmid</strain>
    </source>
</reference>
<dbReference type="InParanoid" id="A0A6P6YAH6"/>
<comment type="similarity">
    <text evidence="2">Belongs to the TBCC family.</text>
</comment>
<organism evidence="7 8">
    <name type="scientific">Dermatophagoides pteronyssinus</name>
    <name type="common">European house dust mite</name>
    <dbReference type="NCBI Taxonomy" id="6956"/>
    <lineage>
        <taxon>Eukaryota</taxon>
        <taxon>Metazoa</taxon>
        <taxon>Ecdysozoa</taxon>
        <taxon>Arthropoda</taxon>
        <taxon>Chelicerata</taxon>
        <taxon>Arachnida</taxon>
        <taxon>Acari</taxon>
        <taxon>Acariformes</taxon>
        <taxon>Sarcoptiformes</taxon>
        <taxon>Astigmata</taxon>
        <taxon>Psoroptidia</taxon>
        <taxon>Analgoidea</taxon>
        <taxon>Pyroglyphidae</taxon>
        <taxon>Dermatophagoidinae</taxon>
        <taxon>Dermatophagoides</taxon>
    </lineage>
</organism>
<dbReference type="Proteomes" id="UP000515146">
    <property type="component" value="Unplaced"/>
</dbReference>
<evidence type="ECO:0000256" key="6">
    <source>
        <dbReference type="ARBA" id="ARBA00026055"/>
    </source>
</evidence>
<comment type="subunit">
    <text evidence="6">Supercomplex made of cofactors A to E. Cofactors A and D function by capturing and stabilizing tubulin in a quasi-native conformation. Cofactor E binds to the cofactor D-tubulin complex; interaction with cofactor C then causes the release of tubulin polypeptides that are committed to the native state.</text>
</comment>
<evidence type="ECO:0000256" key="1">
    <source>
        <dbReference type="ARBA" id="ARBA00004496"/>
    </source>
</evidence>
<evidence type="ECO:0000256" key="5">
    <source>
        <dbReference type="ARBA" id="ARBA00023186"/>
    </source>
</evidence>
<keyword evidence="5" id="KW-0143">Chaperone</keyword>
<evidence type="ECO:0000256" key="2">
    <source>
        <dbReference type="ARBA" id="ARBA00008848"/>
    </source>
</evidence>
<dbReference type="OMA" id="YFQHEIT"/>
<dbReference type="PANTHER" id="PTHR15139">
    <property type="entry name" value="TUBULIN FOLDING COFACTOR C"/>
    <property type="match status" value="1"/>
</dbReference>
<keyword evidence="4" id="KW-0007">Acetylation</keyword>
<dbReference type="Pfam" id="PF16752">
    <property type="entry name" value="TBCC_N"/>
    <property type="match status" value="1"/>
</dbReference>
<dbReference type="FunCoup" id="A0A6P6YAH6">
    <property type="interactions" value="951"/>
</dbReference>
<evidence type="ECO:0000313" key="7">
    <source>
        <dbReference type="Proteomes" id="UP000515146"/>
    </source>
</evidence>
<keyword evidence="3" id="KW-0963">Cytoplasm</keyword>
<dbReference type="InterPro" id="IPR027684">
    <property type="entry name" value="TBCC"/>
</dbReference>
<dbReference type="Pfam" id="PF07986">
    <property type="entry name" value="TBCC"/>
    <property type="match status" value="1"/>
</dbReference>
<dbReference type="RefSeq" id="XP_027201594.1">
    <property type="nucleotide sequence ID" value="XM_027345793.1"/>
</dbReference>
<dbReference type="OrthoDB" id="194775at2759"/>
<evidence type="ECO:0000256" key="4">
    <source>
        <dbReference type="ARBA" id="ARBA00022990"/>
    </source>
</evidence>
<dbReference type="GO" id="GO:0005737">
    <property type="term" value="C:cytoplasm"/>
    <property type="evidence" value="ECO:0007669"/>
    <property type="project" value="UniProtKB-SubCell"/>
</dbReference>
<dbReference type="AlphaFoldDB" id="A0A6P6YAH6"/>